<name>A0ABU6JT71_9GAMM</name>
<evidence type="ECO:0000256" key="5">
    <source>
        <dbReference type="ARBA" id="ARBA00022989"/>
    </source>
</evidence>
<dbReference type="Proteomes" id="UP001309705">
    <property type="component" value="Unassembled WGS sequence"/>
</dbReference>
<organism evidence="7 8">
    <name type="scientific">Brenneria populi</name>
    <dbReference type="NCBI Taxonomy" id="1505588"/>
    <lineage>
        <taxon>Bacteria</taxon>
        <taxon>Pseudomonadati</taxon>
        <taxon>Pseudomonadota</taxon>
        <taxon>Gammaproteobacteria</taxon>
        <taxon>Enterobacterales</taxon>
        <taxon>Pectobacteriaceae</taxon>
        <taxon>Brenneria</taxon>
    </lineage>
</organism>
<accession>A0ABU6JT71</accession>
<evidence type="ECO:0008006" key="9">
    <source>
        <dbReference type="Google" id="ProtNLM"/>
    </source>
</evidence>
<sequence length="148" mass="15210">MTGAFYGLIAPGVIISGIGQGIVWSAMWIAAASGVAHHEQGIASGMASTTLNIGNAIGLAVLVALTHSGLSEPAGESLRNALAQGARQAFLPAAAASGVQKRTRFCRGTRGRLPLTTPPPGDRPAYLEPIDGFVSNLIFAVFFSIMGY</sequence>
<dbReference type="SUPFAM" id="SSF103473">
    <property type="entry name" value="MFS general substrate transporter"/>
    <property type="match status" value="1"/>
</dbReference>
<keyword evidence="6" id="KW-0472">Membrane</keyword>
<proteinExistence type="predicted"/>
<evidence type="ECO:0000256" key="2">
    <source>
        <dbReference type="ARBA" id="ARBA00022448"/>
    </source>
</evidence>
<protein>
    <recommendedName>
        <fullName evidence="9">MFS transporter</fullName>
    </recommendedName>
</protein>
<keyword evidence="4" id="KW-0812">Transmembrane</keyword>
<keyword evidence="8" id="KW-1185">Reference proteome</keyword>
<keyword evidence="3" id="KW-1003">Cell membrane</keyword>
<comment type="subcellular location">
    <subcellularLocation>
        <location evidence="1">Cell membrane</location>
        <topology evidence="1">Multi-pass membrane protein</topology>
    </subcellularLocation>
</comment>
<reference evidence="7 8" key="1">
    <citation type="journal article" date="2017" name="Int. J. Syst. Evol. Microbiol.">
        <title>Brenneria populi subsp. brevivirga subsp. nov. isolated from symptomatic bark of Populus x euramericana canker, and description of Brenneria populi subsp. populi subsp. nov.</title>
        <authorList>
            <person name="Zheng M.H."/>
            <person name="Piao C.G."/>
            <person name="Xue H."/>
            <person name="Guo M.W."/>
            <person name="Li Y."/>
        </authorList>
    </citation>
    <scope>NUCLEOTIDE SEQUENCE [LARGE SCALE GENOMIC DNA]</scope>
    <source>
        <strain evidence="7 8">D9-5</strain>
    </source>
</reference>
<evidence type="ECO:0000256" key="3">
    <source>
        <dbReference type="ARBA" id="ARBA00022475"/>
    </source>
</evidence>
<dbReference type="EMBL" id="JAYWTM010000011">
    <property type="protein sequence ID" value="MEC5343489.1"/>
    <property type="molecule type" value="Genomic_DNA"/>
</dbReference>
<evidence type="ECO:0000313" key="8">
    <source>
        <dbReference type="Proteomes" id="UP001309705"/>
    </source>
</evidence>
<dbReference type="PANTHER" id="PTHR42718">
    <property type="entry name" value="MAJOR FACILITATOR SUPERFAMILY MULTIDRUG TRANSPORTER MFSC"/>
    <property type="match status" value="1"/>
</dbReference>
<dbReference type="RefSeq" id="WP_327618441.1">
    <property type="nucleotide sequence ID" value="NZ_JAYWTM010000011.1"/>
</dbReference>
<evidence type="ECO:0000313" key="7">
    <source>
        <dbReference type="EMBL" id="MEC5343489.1"/>
    </source>
</evidence>
<evidence type="ECO:0000256" key="1">
    <source>
        <dbReference type="ARBA" id="ARBA00004651"/>
    </source>
</evidence>
<evidence type="ECO:0000256" key="4">
    <source>
        <dbReference type="ARBA" id="ARBA00022692"/>
    </source>
</evidence>
<comment type="caution">
    <text evidence="7">The sequence shown here is derived from an EMBL/GenBank/DDBJ whole genome shotgun (WGS) entry which is preliminary data.</text>
</comment>
<keyword evidence="2" id="KW-0813">Transport</keyword>
<dbReference type="PANTHER" id="PTHR42718:SF46">
    <property type="entry name" value="BLR6921 PROTEIN"/>
    <property type="match status" value="1"/>
</dbReference>
<gene>
    <name evidence="7" type="ORF">VSX58_12885</name>
</gene>
<evidence type="ECO:0000256" key="6">
    <source>
        <dbReference type="ARBA" id="ARBA00023136"/>
    </source>
</evidence>
<dbReference type="InterPro" id="IPR036259">
    <property type="entry name" value="MFS_trans_sf"/>
</dbReference>
<keyword evidence="5" id="KW-1133">Transmembrane helix</keyword>